<dbReference type="Proteomes" id="UP000814128">
    <property type="component" value="Unassembled WGS sequence"/>
</dbReference>
<evidence type="ECO:0000313" key="1">
    <source>
        <dbReference type="EMBL" id="KAI0026943.1"/>
    </source>
</evidence>
<name>A0ACB8Q5T9_9AGAM</name>
<reference evidence="1" key="2">
    <citation type="journal article" date="2022" name="New Phytol.">
        <title>Evolutionary transition to the ectomycorrhizal habit in the genomes of a hyperdiverse lineage of mushroom-forming fungi.</title>
        <authorList>
            <person name="Looney B."/>
            <person name="Miyauchi S."/>
            <person name="Morin E."/>
            <person name="Drula E."/>
            <person name="Courty P.E."/>
            <person name="Kohler A."/>
            <person name="Kuo A."/>
            <person name="LaButti K."/>
            <person name="Pangilinan J."/>
            <person name="Lipzen A."/>
            <person name="Riley R."/>
            <person name="Andreopoulos W."/>
            <person name="He G."/>
            <person name="Johnson J."/>
            <person name="Nolan M."/>
            <person name="Tritt A."/>
            <person name="Barry K.W."/>
            <person name="Grigoriev I.V."/>
            <person name="Nagy L.G."/>
            <person name="Hibbett D."/>
            <person name="Henrissat B."/>
            <person name="Matheny P.B."/>
            <person name="Labbe J."/>
            <person name="Martin F.M."/>
        </authorList>
    </citation>
    <scope>NUCLEOTIDE SEQUENCE</scope>
    <source>
        <strain evidence="1">EC-137</strain>
    </source>
</reference>
<sequence length="142" mass="15593">MVSFLSSYLHLVTIPRLQLRPILQLILRKRPIQLPRISPRILAAQAIGNITPSASHRMVAKDAVLFGLEALKESADAFPPLKAAVGGLVFFVRLSSQMSSNRAEMCGVYERIEEIEDSPIRALPDITSLLPAQVSAIEAFDT</sequence>
<reference evidence="1" key="1">
    <citation type="submission" date="2021-02" db="EMBL/GenBank/DDBJ databases">
        <authorList>
            <consortium name="DOE Joint Genome Institute"/>
            <person name="Ahrendt S."/>
            <person name="Looney B.P."/>
            <person name="Miyauchi S."/>
            <person name="Morin E."/>
            <person name="Drula E."/>
            <person name="Courty P.E."/>
            <person name="Chicoki N."/>
            <person name="Fauchery L."/>
            <person name="Kohler A."/>
            <person name="Kuo A."/>
            <person name="Labutti K."/>
            <person name="Pangilinan J."/>
            <person name="Lipzen A."/>
            <person name="Riley R."/>
            <person name="Andreopoulos W."/>
            <person name="He G."/>
            <person name="Johnson J."/>
            <person name="Barry K.W."/>
            <person name="Grigoriev I.V."/>
            <person name="Nagy L."/>
            <person name="Hibbett D."/>
            <person name="Henrissat B."/>
            <person name="Matheny P.B."/>
            <person name="Labbe J."/>
            <person name="Martin F."/>
        </authorList>
    </citation>
    <scope>NUCLEOTIDE SEQUENCE</scope>
    <source>
        <strain evidence="1">EC-137</strain>
    </source>
</reference>
<dbReference type="EMBL" id="MU274093">
    <property type="protein sequence ID" value="KAI0026943.1"/>
    <property type="molecule type" value="Genomic_DNA"/>
</dbReference>
<gene>
    <name evidence="1" type="ORF">K488DRAFT_91622</name>
</gene>
<comment type="caution">
    <text evidence="1">The sequence shown here is derived from an EMBL/GenBank/DDBJ whole genome shotgun (WGS) entry which is preliminary data.</text>
</comment>
<protein>
    <submittedName>
        <fullName evidence="1">Uncharacterized protein</fullName>
    </submittedName>
</protein>
<accession>A0ACB8Q5T9</accession>
<keyword evidence="2" id="KW-1185">Reference proteome</keyword>
<organism evidence="1 2">
    <name type="scientific">Vararia minispora EC-137</name>
    <dbReference type="NCBI Taxonomy" id="1314806"/>
    <lineage>
        <taxon>Eukaryota</taxon>
        <taxon>Fungi</taxon>
        <taxon>Dikarya</taxon>
        <taxon>Basidiomycota</taxon>
        <taxon>Agaricomycotina</taxon>
        <taxon>Agaricomycetes</taxon>
        <taxon>Russulales</taxon>
        <taxon>Lachnocladiaceae</taxon>
        <taxon>Vararia</taxon>
    </lineage>
</organism>
<evidence type="ECO:0000313" key="2">
    <source>
        <dbReference type="Proteomes" id="UP000814128"/>
    </source>
</evidence>
<proteinExistence type="predicted"/>